<dbReference type="InterPro" id="IPR003848">
    <property type="entry name" value="DUF218"/>
</dbReference>
<gene>
    <name evidence="2" type="ORF">ADIS_3847</name>
</gene>
<dbReference type="CDD" id="cd06259">
    <property type="entry name" value="YdcF-like"/>
    <property type="match status" value="1"/>
</dbReference>
<dbReference type="PANTHER" id="PTHR30336:SF20">
    <property type="entry name" value="DUF218 DOMAIN-CONTAINING PROTEIN"/>
    <property type="match status" value="1"/>
</dbReference>
<keyword evidence="3" id="KW-1185">Reference proteome</keyword>
<evidence type="ECO:0000313" key="3">
    <source>
        <dbReference type="Proteomes" id="UP000013909"/>
    </source>
</evidence>
<evidence type="ECO:0000259" key="1">
    <source>
        <dbReference type="Pfam" id="PF02698"/>
    </source>
</evidence>
<protein>
    <recommendedName>
        <fullName evidence="1">DUF218 domain-containing protein</fullName>
    </recommendedName>
</protein>
<dbReference type="EMBL" id="AQHR01000099">
    <property type="protein sequence ID" value="EON75697.1"/>
    <property type="molecule type" value="Genomic_DNA"/>
</dbReference>
<organism evidence="2 3">
    <name type="scientific">Lunatimonas lonarensis</name>
    <dbReference type="NCBI Taxonomy" id="1232681"/>
    <lineage>
        <taxon>Bacteria</taxon>
        <taxon>Pseudomonadati</taxon>
        <taxon>Bacteroidota</taxon>
        <taxon>Cytophagia</taxon>
        <taxon>Cytophagales</taxon>
        <taxon>Cyclobacteriaceae</taxon>
    </lineage>
</organism>
<dbReference type="GO" id="GO:0005886">
    <property type="term" value="C:plasma membrane"/>
    <property type="evidence" value="ECO:0007669"/>
    <property type="project" value="TreeGrafter"/>
</dbReference>
<dbReference type="Pfam" id="PF02698">
    <property type="entry name" value="DUF218"/>
    <property type="match status" value="1"/>
</dbReference>
<dbReference type="STRING" id="1232681.ADIS_3847"/>
<evidence type="ECO:0000313" key="2">
    <source>
        <dbReference type="EMBL" id="EON75697.1"/>
    </source>
</evidence>
<reference evidence="2 3" key="1">
    <citation type="submission" date="2013-02" db="EMBL/GenBank/DDBJ databases">
        <title>A novel strain isolated from Lonar lake, Maharashtra, India.</title>
        <authorList>
            <person name="Singh A."/>
        </authorList>
    </citation>
    <scope>NUCLEOTIDE SEQUENCE [LARGE SCALE GENOMIC DNA]</scope>
    <source>
        <strain evidence="2 3">AK24</strain>
    </source>
</reference>
<feature type="domain" description="DUF218" evidence="1">
    <location>
        <begin position="33"/>
        <end position="146"/>
    </location>
</feature>
<sequence>MKLPLEDLSPKIWNLARILWDYHHTNHTLSPADCILVLGSNDIRVAERGANLYLQGYAPLLVYSGGLGNFTQGVWDETEAEKFAQVAFQMGVPESAVLIENKSTNTGENLRNTQAIFSEKGLNPHRFILVQKPFMERRILATFEIHWPDKEVMVTSPQIPLEDYPNDDISSDLLINAMVGDLQRIKVYPEKGFQTYQEIPQEVWRAYEDLIHLGYDKHLIHE</sequence>
<dbReference type="PATRIC" id="fig|1288963.3.peg.3838"/>
<dbReference type="PANTHER" id="PTHR30336">
    <property type="entry name" value="INNER MEMBRANE PROTEIN, PROBABLE PERMEASE"/>
    <property type="match status" value="1"/>
</dbReference>
<dbReference type="InterPro" id="IPR014729">
    <property type="entry name" value="Rossmann-like_a/b/a_fold"/>
</dbReference>
<comment type="caution">
    <text evidence="2">The sequence shown here is derived from an EMBL/GenBank/DDBJ whole genome shotgun (WGS) entry which is preliminary data.</text>
</comment>
<accession>R7ZNP2</accession>
<name>R7ZNP2_9BACT</name>
<dbReference type="AlphaFoldDB" id="R7ZNP2"/>
<dbReference type="Gene3D" id="3.40.50.620">
    <property type="entry name" value="HUPs"/>
    <property type="match status" value="1"/>
</dbReference>
<dbReference type="Proteomes" id="UP000013909">
    <property type="component" value="Unassembled WGS sequence"/>
</dbReference>
<dbReference type="InterPro" id="IPR051599">
    <property type="entry name" value="Cell_Envelope_Assoc"/>
</dbReference>
<dbReference type="OrthoDB" id="9782395at2"/>
<dbReference type="RefSeq" id="WP_010855974.1">
    <property type="nucleotide sequence ID" value="NZ_AQHR01000099.1"/>
</dbReference>
<proteinExistence type="predicted"/>